<evidence type="ECO:0000313" key="2">
    <source>
        <dbReference type="Proteomes" id="UP000095713"/>
    </source>
</evidence>
<dbReference type="STRING" id="1849968.A8C32_07045"/>
<accession>A0A1E5SIJ3</accession>
<comment type="caution">
    <text evidence="1">The sequence shown here is derived from an EMBL/GenBank/DDBJ whole genome shotgun (WGS) entry which is preliminary data.</text>
</comment>
<dbReference type="PROSITE" id="PS51257">
    <property type="entry name" value="PROKAR_LIPOPROTEIN"/>
    <property type="match status" value="1"/>
</dbReference>
<dbReference type="EMBL" id="MDJD01000054">
    <property type="protein sequence ID" value="OEJ98938.1"/>
    <property type="molecule type" value="Genomic_DNA"/>
</dbReference>
<evidence type="ECO:0008006" key="3">
    <source>
        <dbReference type="Google" id="ProtNLM"/>
    </source>
</evidence>
<protein>
    <recommendedName>
        <fullName evidence="3">Lipoprotein</fullName>
    </recommendedName>
</protein>
<sequence>MKNLLIVPLLFSVFTIGCNSKSKKNEEKELKKEKEVSNQVEAEKNSQNYLLLNNAAGKFKIGSPIPFPKTSNHYKVRKETQTIIEEGVSVEETVYIVSKGEKNILHLKQGYNSQNINEITVLSSLFATSKGIGINSTIEDFITQYPNYKIWYTYVSGVYVIETKEINAQFLLNAKNFIGNPKITSDITVLKKEDFKPGTKIIKIRMI</sequence>
<reference evidence="1 2" key="1">
    <citation type="submission" date="2016-05" db="EMBL/GenBank/DDBJ databases">
        <title>Draft Genome Sequence of Algibacter sp. Strain SK-16 Isolated from the Surface Water of Aburatsubo Inlet.</title>
        <authorList>
            <person name="Wong S.-K."/>
            <person name="Yoshizawa S."/>
            <person name="Nakajima Y."/>
            <person name="Ogura Y."/>
            <person name="Tetsuya H."/>
            <person name="Hamasaki K."/>
        </authorList>
    </citation>
    <scope>NUCLEOTIDE SEQUENCE [LARGE SCALE GENOMIC DNA]</scope>
    <source>
        <strain evidence="1 2">SK-16</strain>
    </source>
</reference>
<name>A0A1E5SIJ3_9FLAO</name>
<keyword evidence="2" id="KW-1185">Reference proteome</keyword>
<evidence type="ECO:0000313" key="1">
    <source>
        <dbReference type="EMBL" id="OEJ98938.1"/>
    </source>
</evidence>
<proteinExistence type="predicted"/>
<gene>
    <name evidence="1" type="ORF">A8C32_07045</name>
</gene>
<dbReference type="Proteomes" id="UP000095713">
    <property type="component" value="Unassembled WGS sequence"/>
</dbReference>
<dbReference type="OrthoDB" id="1448295at2"/>
<dbReference type="RefSeq" id="WP_069831621.1">
    <property type="nucleotide sequence ID" value="NZ_MDJD01000054.1"/>
</dbReference>
<dbReference type="AlphaFoldDB" id="A0A1E5SIJ3"/>
<organism evidence="1 2">
    <name type="scientific">Flavivirga aquatica</name>
    <dbReference type="NCBI Taxonomy" id="1849968"/>
    <lineage>
        <taxon>Bacteria</taxon>
        <taxon>Pseudomonadati</taxon>
        <taxon>Bacteroidota</taxon>
        <taxon>Flavobacteriia</taxon>
        <taxon>Flavobacteriales</taxon>
        <taxon>Flavobacteriaceae</taxon>
        <taxon>Flavivirga</taxon>
    </lineage>
</organism>